<sequence length="60" mass="7171">MYVHILYLEVVDLIVAISTFQKPGYIKRQITRLSINYERNNCKHERIPNEAFFPNFSINL</sequence>
<reference evidence="2" key="1">
    <citation type="journal article" date="2011" name="Nat. Biotechnol.">
        <title>The genomic sequence of the Chinese hamster ovary (CHO)-K1 cell line.</title>
        <authorList>
            <person name="Xu X."/>
            <person name="Nagarajan H."/>
            <person name="Lewis N.E."/>
            <person name="Pan S."/>
            <person name="Cai Z."/>
            <person name="Liu X."/>
            <person name="Chen W."/>
            <person name="Xie M."/>
            <person name="Wang W."/>
            <person name="Hammond S."/>
            <person name="Andersen M.R."/>
            <person name="Neff N."/>
            <person name="Passarelli B."/>
            <person name="Koh W."/>
            <person name="Fan H.C."/>
            <person name="Wang J."/>
            <person name="Gui Y."/>
            <person name="Lee K.H."/>
            <person name="Betenbaugh M.J."/>
            <person name="Quake S.R."/>
            <person name="Famili I."/>
            <person name="Palsson B.O."/>
            <person name="Wang J."/>
        </authorList>
    </citation>
    <scope>NUCLEOTIDE SEQUENCE [LARGE SCALE GENOMIC DNA]</scope>
    <source>
        <strain evidence="2">CHO K1 cell line</strain>
    </source>
</reference>
<accession>G3H0X8</accession>
<organism evidence="1 2">
    <name type="scientific">Cricetulus griseus</name>
    <name type="common">Chinese hamster</name>
    <name type="synonym">Cricetulus barabensis griseus</name>
    <dbReference type="NCBI Taxonomy" id="10029"/>
    <lineage>
        <taxon>Eukaryota</taxon>
        <taxon>Metazoa</taxon>
        <taxon>Chordata</taxon>
        <taxon>Craniata</taxon>
        <taxon>Vertebrata</taxon>
        <taxon>Euteleostomi</taxon>
        <taxon>Mammalia</taxon>
        <taxon>Eutheria</taxon>
        <taxon>Euarchontoglires</taxon>
        <taxon>Glires</taxon>
        <taxon>Rodentia</taxon>
        <taxon>Myomorpha</taxon>
        <taxon>Muroidea</taxon>
        <taxon>Cricetidae</taxon>
        <taxon>Cricetinae</taxon>
        <taxon>Cricetulus</taxon>
    </lineage>
</organism>
<evidence type="ECO:0000313" key="1">
    <source>
        <dbReference type="EMBL" id="EGV97238.1"/>
    </source>
</evidence>
<gene>
    <name evidence="1" type="ORF">I79_003798</name>
</gene>
<dbReference type="Proteomes" id="UP000001075">
    <property type="component" value="Unassembled WGS sequence"/>
</dbReference>
<dbReference type="InParanoid" id="G3H0X8"/>
<proteinExistence type="predicted"/>
<protein>
    <submittedName>
        <fullName evidence="1">Uncharacterized protein</fullName>
    </submittedName>
</protein>
<name>G3H0X8_CRIGR</name>
<evidence type="ECO:0000313" key="2">
    <source>
        <dbReference type="Proteomes" id="UP000001075"/>
    </source>
</evidence>
<dbReference type="AlphaFoldDB" id="G3H0X8"/>
<dbReference type="EMBL" id="JH000098">
    <property type="protein sequence ID" value="EGV97238.1"/>
    <property type="molecule type" value="Genomic_DNA"/>
</dbReference>